<dbReference type="Gene3D" id="1.20.120.160">
    <property type="entry name" value="HPT domain"/>
    <property type="match status" value="1"/>
</dbReference>
<proteinExistence type="predicted"/>
<evidence type="ECO:0000313" key="5">
    <source>
        <dbReference type="Proteomes" id="UP000183900"/>
    </source>
</evidence>
<evidence type="ECO:0000256" key="2">
    <source>
        <dbReference type="PROSITE-ProRule" id="PRU00110"/>
    </source>
</evidence>
<keyword evidence="5" id="KW-1185">Reference proteome</keyword>
<dbReference type="Pfam" id="PF01627">
    <property type="entry name" value="Hpt"/>
    <property type="match status" value="1"/>
</dbReference>
<reference evidence="5" key="1">
    <citation type="submission" date="2015-08" db="EMBL/GenBank/DDBJ databases">
        <authorList>
            <person name="Varghese N."/>
        </authorList>
    </citation>
    <scope>NUCLEOTIDE SEQUENCE [LARGE SCALE GENOMIC DNA]</scope>
    <source>
        <strain evidence="5">DSM 23407</strain>
    </source>
</reference>
<evidence type="ECO:0000256" key="1">
    <source>
        <dbReference type="ARBA" id="ARBA00023012"/>
    </source>
</evidence>
<sequence>MASKGSTDRFVRHGGHAPIDLAQLATNTLGNRELQQEVLKLFLARSKTLVSELSAADDRQHQADLVHSLKGSARGIGALRLADVCDTVEEELREGSSPAFLTLVSLVGETNDFIRELIEG</sequence>
<gene>
    <name evidence="4" type="ORF">Ga0061067_101100</name>
</gene>
<organism evidence="4 5">
    <name type="scientific">Pannonibacter indicus</name>
    <dbReference type="NCBI Taxonomy" id="466044"/>
    <lineage>
        <taxon>Bacteria</taxon>
        <taxon>Pseudomonadati</taxon>
        <taxon>Pseudomonadota</taxon>
        <taxon>Alphaproteobacteria</taxon>
        <taxon>Hyphomicrobiales</taxon>
        <taxon>Stappiaceae</taxon>
        <taxon>Pannonibacter</taxon>
    </lineage>
</organism>
<dbReference type="Proteomes" id="UP000183900">
    <property type="component" value="Unassembled WGS sequence"/>
</dbReference>
<dbReference type="GO" id="GO:0000160">
    <property type="term" value="P:phosphorelay signal transduction system"/>
    <property type="evidence" value="ECO:0007669"/>
    <property type="project" value="UniProtKB-KW"/>
</dbReference>
<dbReference type="PROSITE" id="PS50894">
    <property type="entry name" value="HPT"/>
    <property type="match status" value="1"/>
</dbReference>
<protein>
    <submittedName>
        <fullName evidence="4">Hpt domain</fullName>
    </submittedName>
</protein>
<evidence type="ECO:0000259" key="3">
    <source>
        <dbReference type="PROSITE" id="PS50894"/>
    </source>
</evidence>
<dbReference type="InterPro" id="IPR008207">
    <property type="entry name" value="Sig_transdc_His_kin_Hpt_dom"/>
</dbReference>
<dbReference type="EMBL" id="CYHE01000001">
    <property type="protein sequence ID" value="CUA91803.1"/>
    <property type="molecule type" value="Genomic_DNA"/>
</dbReference>
<keyword evidence="1" id="KW-0902">Two-component regulatory system</keyword>
<accession>A0A0K6HLY2</accession>
<dbReference type="GO" id="GO:0004672">
    <property type="term" value="F:protein kinase activity"/>
    <property type="evidence" value="ECO:0007669"/>
    <property type="project" value="UniProtKB-ARBA"/>
</dbReference>
<evidence type="ECO:0000313" key="4">
    <source>
        <dbReference type="EMBL" id="CUA91803.1"/>
    </source>
</evidence>
<name>A0A0K6HLY2_9HYPH</name>
<feature type="domain" description="HPt" evidence="3">
    <location>
        <begin position="27"/>
        <end position="120"/>
    </location>
</feature>
<dbReference type="AlphaFoldDB" id="A0A0K6HLY2"/>
<dbReference type="SUPFAM" id="SSF47226">
    <property type="entry name" value="Histidine-containing phosphotransfer domain, HPT domain"/>
    <property type="match status" value="1"/>
</dbReference>
<feature type="modified residue" description="Phosphohistidine" evidence="2">
    <location>
        <position position="67"/>
    </location>
</feature>
<keyword evidence="2" id="KW-0597">Phosphoprotein</keyword>
<dbReference type="InterPro" id="IPR036641">
    <property type="entry name" value="HPT_dom_sf"/>
</dbReference>